<organism evidence="2 3">
    <name type="scientific">Byssothecium circinans</name>
    <dbReference type="NCBI Taxonomy" id="147558"/>
    <lineage>
        <taxon>Eukaryota</taxon>
        <taxon>Fungi</taxon>
        <taxon>Dikarya</taxon>
        <taxon>Ascomycota</taxon>
        <taxon>Pezizomycotina</taxon>
        <taxon>Dothideomycetes</taxon>
        <taxon>Pleosporomycetidae</taxon>
        <taxon>Pleosporales</taxon>
        <taxon>Massarineae</taxon>
        <taxon>Massarinaceae</taxon>
        <taxon>Byssothecium</taxon>
    </lineage>
</organism>
<evidence type="ECO:0000313" key="2">
    <source>
        <dbReference type="EMBL" id="KAF1957850.1"/>
    </source>
</evidence>
<dbReference type="OrthoDB" id="3796140at2759"/>
<evidence type="ECO:0000313" key="3">
    <source>
        <dbReference type="Proteomes" id="UP000800035"/>
    </source>
</evidence>
<dbReference type="EMBL" id="ML976988">
    <property type="protein sequence ID" value="KAF1957850.1"/>
    <property type="molecule type" value="Genomic_DNA"/>
</dbReference>
<name>A0A6A5U0L8_9PLEO</name>
<keyword evidence="3" id="KW-1185">Reference proteome</keyword>
<protein>
    <submittedName>
        <fullName evidence="2">Uncharacterized protein</fullName>
    </submittedName>
</protein>
<feature type="region of interest" description="Disordered" evidence="1">
    <location>
        <begin position="1"/>
        <end position="24"/>
    </location>
</feature>
<sequence>MAKSKSKSQSLLTQERKRLKRSSKIHIGAAPALQRILKKSARRQQRREKAPSKFIMPWLHEPNYKYIPNQHHGAHLLSLPSELLQEILFLSLYGERQEKLRHRIGELNTVCPTIRAHMVYVSKAAMSLASDAEDSVSPPSFNEFPNIQWPILSTAAAAANFTANIYRDRFTGGKQIDGRLKKLSGRKRKNRKRWQKCWFCEERHLAGDQVCPMERRDPELWVQSTKVKRGAVDSTVVRIGGQMRSMMGKKTVFKG</sequence>
<gene>
    <name evidence="2" type="ORF">CC80DRAFT_34663</name>
</gene>
<reference evidence="2" key="1">
    <citation type="journal article" date="2020" name="Stud. Mycol.">
        <title>101 Dothideomycetes genomes: a test case for predicting lifestyles and emergence of pathogens.</title>
        <authorList>
            <person name="Haridas S."/>
            <person name="Albert R."/>
            <person name="Binder M."/>
            <person name="Bloem J."/>
            <person name="Labutti K."/>
            <person name="Salamov A."/>
            <person name="Andreopoulos B."/>
            <person name="Baker S."/>
            <person name="Barry K."/>
            <person name="Bills G."/>
            <person name="Bluhm B."/>
            <person name="Cannon C."/>
            <person name="Castanera R."/>
            <person name="Culley D."/>
            <person name="Daum C."/>
            <person name="Ezra D."/>
            <person name="Gonzalez J."/>
            <person name="Henrissat B."/>
            <person name="Kuo A."/>
            <person name="Liang C."/>
            <person name="Lipzen A."/>
            <person name="Lutzoni F."/>
            <person name="Magnuson J."/>
            <person name="Mondo S."/>
            <person name="Nolan M."/>
            <person name="Ohm R."/>
            <person name="Pangilinan J."/>
            <person name="Park H.-J."/>
            <person name="Ramirez L."/>
            <person name="Alfaro M."/>
            <person name="Sun H."/>
            <person name="Tritt A."/>
            <person name="Yoshinaga Y."/>
            <person name="Zwiers L.-H."/>
            <person name="Turgeon B."/>
            <person name="Goodwin S."/>
            <person name="Spatafora J."/>
            <person name="Crous P."/>
            <person name="Grigoriev I."/>
        </authorList>
    </citation>
    <scope>NUCLEOTIDE SEQUENCE</scope>
    <source>
        <strain evidence="2">CBS 675.92</strain>
    </source>
</reference>
<evidence type="ECO:0000256" key="1">
    <source>
        <dbReference type="SAM" id="MobiDB-lite"/>
    </source>
</evidence>
<accession>A0A6A5U0L8</accession>
<proteinExistence type="predicted"/>
<dbReference type="AlphaFoldDB" id="A0A6A5U0L8"/>
<dbReference type="Proteomes" id="UP000800035">
    <property type="component" value="Unassembled WGS sequence"/>
</dbReference>